<proteinExistence type="inferred from homology"/>
<dbReference type="EC" id="4.2.2.29" evidence="7"/>
<dbReference type="Gene3D" id="3.30.1490.480">
    <property type="entry name" value="Endolytic murein transglycosylase"/>
    <property type="match status" value="1"/>
</dbReference>
<dbReference type="GO" id="GO:0005886">
    <property type="term" value="C:plasma membrane"/>
    <property type="evidence" value="ECO:0007669"/>
    <property type="project" value="UniProtKB-UniRule"/>
</dbReference>
<dbReference type="EMBL" id="SLZW01000012">
    <property type="protein sequence ID" value="TCS60124.1"/>
    <property type="molecule type" value="Genomic_DNA"/>
</dbReference>
<keyword evidence="1 7" id="KW-1003">Cell membrane</keyword>
<dbReference type="Proteomes" id="UP000295304">
    <property type="component" value="Unassembled WGS sequence"/>
</dbReference>
<dbReference type="NCBIfam" id="TIGR00247">
    <property type="entry name" value="endolytic transglycosylase MltG"/>
    <property type="match status" value="1"/>
</dbReference>
<keyword evidence="3 7" id="KW-1133">Transmembrane helix</keyword>
<dbReference type="Pfam" id="PF02618">
    <property type="entry name" value="YceG"/>
    <property type="match status" value="1"/>
</dbReference>
<gene>
    <name evidence="7" type="primary">mltG</name>
    <name evidence="8" type="ORF">EDD55_11216</name>
</gene>
<evidence type="ECO:0000313" key="9">
    <source>
        <dbReference type="Proteomes" id="UP000295304"/>
    </source>
</evidence>
<evidence type="ECO:0000313" key="8">
    <source>
        <dbReference type="EMBL" id="TCS60124.1"/>
    </source>
</evidence>
<comment type="catalytic activity">
    <reaction evidence="7">
        <text>a peptidoglycan chain = a peptidoglycan chain with N-acetyl-1,6-anhydromuramyl-[peptide] at the reducing end + a peptidoglycan chain with N-acetylglucosamine at the non-reducing end.</text>
        <dbReference type="EC" id="4.2.2.29"/>
    </reaction>
</comment>
<keyword evidence="4 7" id="KW-0472">Membrane</keyword>
<dbReference type="Gene3D" id="3.30.160.60">
    <property type="entry name" value="Classic Zinc Finger"/>
    <property type="match status" value="1"/>
</dbReference>
<dbReference type="OrthoDB" id="9814591at2"/>
<sequence>MARLLAVLFVILGGILGASWWGYSQFDAPGPSTVPITVVIAKGGGVRAIAHRLADVGVIRHPTVFRIAVRLSGADTTLKAGEYAFPAGASARDVLNLLVSGKTVVRKLTIAEGLTTRQVLDIIRGAEGLVGRITRSPAEGALWPETYHYSWGDERDALVRRMTVADRREIDGLWARRAPGLPLTSINQAITLASIVEKETALPEERAHVAGVFFNRLKRGMRLQSDPTVVYGLSAGEGTLGRALTYQDLHTATPYNTYMIKGLPPGPICNPGRASIMAVLHPQSTPDIYFVANGRGGHAFAQTLQEHNANVRRWRKTQQNDNGS</sequence>
<comment type="similarity">
    <text evidence="7">Belongs to the transglycosylase MltG family.</text>
</comment>
<reference evidence="8 9" key="1">
    <citation type="submission" date="2019-03" db="EMBL/GenBank/DDBJ databases">
        <title>Genomic Encyclopedia of Type Strains, Phase IV (KMG-IV): sequencing the most valuable type-strain genomes for metagenomic binning, comparative biology and taxonomic classification.</title>
        <authorList>
            <person name="Goeker M."/>
        </authorList>
    </citation>
    <scope>NUCLEOTIDE SEQUENCE [LARGE SCALE GENOMIC DNA]</scope>
    <source>
        <strain evidence="8 9">DSM 101688</strain>
    </source>
</reference>
<protein>
    <recommendedName>
        <fullName evidence="7">Endolytic murein transglycosylase</fullName>
        <ecNumber evidence="7">4.2.2.29</ecNumber>
    </recommendedName>
    <alternativeName>
        <fullName evidence="7">Peptidoglycan lytic transglycosylase</fullName>
    </alternativeName>
    <alternativeName>
        <fullName evidence="7">Peptidoglycan polymerization terminase</fullName>
    </alternativeName>
</protein>
<keyword evidence="7" id="KW-0997">Cell inner membrane</keyword>
<evidence type="ECO:0000256" key="5">
    <source>
        <dbReference type="ARBA" id="ARBA00023239"/>
    </source>
</evidence>
<feature type="site" description="Important for catalytic activity" evidence="7">
    <location>
        <position position="199"/>
    </location>
</feature>
<dbReference type="RefSeq" id="WP_132940105.1">
    <property type="nucleotide sequence ID" value="NZ_CP119676.1"/>
</dbReference>
<evidence type="ECO:0000256" key="3">
    <source>
        <dbReference type="ARBA" id="ARBA00022989"/>
    </source>
</evidence>
<comment type="caution">
    <text evidence="8">The sequence shown here is derived from an EMBL/GenBank/DDBJ whole genome shotgun (WGS) entry which is preliminary data.</text>
</comment>
<evidence type="ECO:0000256" key="1">
    <source>
        <dbReference type="ARBA" id="ARBA00022475"/>
    </source>
</evidence>
<dbReference type="CDD" id="cd08010">
    <property type="entry name" value="MltG_like"/>
    <property type="match status" value="1"/>
</dbReference>
<evidence type="ECO:0000256" key="7">
    <source>
        <dbReference type="HAMAP-Rule" id="MF_02065"/>
    </source>
</evidence>
<organism evidence="8 9">
    <name type="scientific">Varunaivibrio sulfuroxidans</name>
    <dbReference type="NCBI Taxonomy" id="1773489"/>
    <lineage>
        <taxon>Bacteria</taxon>
        <taxon>Pseudomonadati</taxon>
        <taxon>Pseudomonadota</taxon>
        <taxon>Alphaproteobacteria</taxon>
        <taxon>Rhodospirillales</taxon>
        <taxon>Magnetovibrionaceae</taxon>
        <taxon>Varunaivibrio</taxon>
    </lineage>
</organism>
<dbReference type="GO" id="GO:0071555">
    <property type="term" value="P:cell wall organization"/>
    <property type="evidence" value="ECO:0007669"/>
    <property type="project" value="UniProtKB-KW"/>
</dbReference>
<evidence type="ECO:0000256" key="4">
    <source>
        <dbReference type="ARBA" id="ARBA00023136"/>
    </source>
</evidence>
<evidence type="ECO:0000256" key="6">
    <source>
        <dbReference type="ARBA" id="ARBA00023316"/>
    </source>
</evidence>
<accession>A0A4R3J4K9</accession>
<dbReference type="AlphaFoldDB" id="A0A4R3J4K9"/>
<dbReference type="HAMAP" id="MF_02065">
    <property type="entry name" value="MltG"/>
    <property type="match status" value="1"/>
</dbReference>
<name>A0A4R3J4K9_9PROT</name>
<dbReference type="InterPro" id="IPR003770">
    <property type="entry name" value="MLTG-like"/>
</dbReference>
<dbReference type="PANTHER" id="PTHR30518">
    <property type="entry name" value="ENDOLYTIC MUREIN TRANSGLYCOSYLASE"/>
    <property type="match status" value="1"/>
</dbReference>
<dbReference type="GO" id="GO:0008932">
    <property type="term" value="F:lytic endotransglycosylase activity"/>
    <property type="evidence" value="ECO:0007669"/>
    <property type="project" value="UniProtKB-UniRule"/>
</dbReference>
<keyword evidence="5 7" id="KW-0456">Lyase</keyword>
<keyword evidence="9" id="KW-1185">Reference proteome</keyword>
<comment type="function">
    <text evidence="7">Functions as a peptidoglycan terminase that cleaves nascent peptidoglycan strands endolytically to terminate their elongation.</text>
</comment>
<evidence type="ECO:0000256" key="2">
    <source>
        <dbReference type="ARBA" id="ARBA00022692"/>
    </source>
</evidence>
<keyword evidence="2 7" id="KW-0812">Transmembrane</keyword>
<dbReference type="PANTHER" id="PTHR30518:SF2">
    <property type="entry name" value="ENDOLYTIC MUREIN TRANSGLYCOSYLASE"/>
    <property type="match status" value="1"/>
</dbReference>
<dbReference type="GO" id="GO:0009252">
    <property type="term" value="P:peptidoglycan biosynthetic process"/>
    <property type="evidence" value="ECO:0007669"/>
    <property type="project" value="UniProtKB-UniRule"/>
</dbReference>
<keyword evidence="6 7" id="KW-0961">Cell wall biogenesis/degradation</keyword>